<dbReference type="EMBL" id="AUZY01005822">
    <property type="protein sequence ID" value="EQD57317.1"/>
    <property type="molecule type" value="Genomic_DNA"/>
</dbReference>
<evidence type="ECO:0000259" key="1">
    <source>
        <dbReference type="PROSITE" id="PS50943"/>
    </source>
</evidence>
<reference evidence="2" key="2">
    <citation type="journal article" date="2014" name="ISME J.">
        <title>Microbial stratification in low pH oxic and suboxic macroscopic growths along an acid mine drainage.</title>
        <authorList>
            <person name="Mendez-Garcia C."/>
            <person name="Mesa V."/>
            <person name="Sprenger R.R."/>
            <person name="Richter M."/>
            <person name="Diez M.S."/>
            <person name="Solano J."/>
            <person name="Bargiela R."/>
            <person name="Golyshina O.V."/>
            <person name="Manteca A."/>
            <person name="Ramos J.L."/>
            <person name="Gallego J.R."/>
            <person name="Llorente I."/>
            <person name="Martins Dos Santos V.A."/>
            <person name="Jensen O.N."/>
            <person name="Pelaez A.I."/>
            <person name="Sanchez J."/>
            <person name="Ferrer M."/>
        </authorList>
    </citation>
    <scope>NUCLEOTIDE SEQUENCE</scope>
</reference>
<protein>
    <submittedName>
        <fullName evidence="2">XRE family transcriptional regulator</fullName>
    </submittedName>
</protein>
<evidence type="ECO:0000313" key="2">
    <source>
        <dbReference type="EMBL" id="EQD57317.1"/>
    </source>
</evidence>
<organism evidence="2">
    <name type="scientific">mine drainage metagenome</name>
    <dbReference type="NCBI Taxonomy" id="410659"/>
    <lineage>
        <taxon>unclassified sequences</taxon>
        <taxon>metagenomes</taxon>
        <taxon>ecological metagenomes</taxon>
    </lineage>
</organism>
<dbReference type="GO" id="GO:0003677">
    <property type="term" value="F:DNA binding"/>
    <property type="evidence" value="ECO:0007669"/>
    <property type="project" value="InterPro"/>
</dbReference>
<reference evidence="2" key="1">
    <citation type="submission" date="2013-08" db="EMBL/GenBank/DDBJ databases">
        <authorList>
            <person name="Mendez C."/>
            <person name="Richter M."/>
            <person name="Ferrer M."/>
            <person name="Sanchez J."/>
        </authorList>
    </citation>
    <scope>NUCLEOTIDE SEQUENCE</scope>
</reference>
<dbReference type="PROSITE" id="PS50943">
    <property type="entry name" value="HTH_CROC1"/>
    <property type="match status" value="1"/>
</dbReference>
<dbReference type="Pfam" id="PF13560">
    <property type="entry name" value="HTH_31"/>
    <property type="match status" value="1"/>
</dbReference>
<dbReference type="CDD" id="cd00093">
    <property type="entry name" value="HTH_XRE"/>
    <property type="match status" value="1"/>
</dbReference>
<accession>T1AJ56</accession>
<gene>
    <name evidence="2" type="ORF">B1B_08874</name>
</gene>
<dbReference type="SUPFAM" id="SSF47413">
    <property type="entry name" value="lambda repressor-like DNA-binding domains"/>
    <property type="match status" value="1"/>
</dbReference>
<comment type="caution">
    <text evidence="2">The sequence shown here is derived from an EMBL/GenBank/DDBJ whole genome shotgun (WGS) entry which is preliminary data.</text>
</comment>
<dbReference type="InterPro" id="IPR001387">
    <property type="entry name" value="Cro/C1-type_HTH"/>
</dbReference>
<dbReference type="AlphaFoldDB" id="T1AJ56"/>
<proteinExistence type="predicted"/>
<feature type="domain" description="HTH cro/C1-type" evidence="1">
    <location>
        <begin position="26"/>
        <end position="58"/>
    </location>
</feature>
<name>T1AJ56_9ZZZZ</name>
<dbReference type="InterPro" id="IPR010982">
    <property type="entry name" value="Lambda_DNA-bd_dom_sf"/>
</dbReference>
<dbReference type="Gene3D" id="1.10.260.40">
    <property type="entry name" value="lambda repressor-like DNA-binding domains"/>
    <property type="match status" value="1"/>
</dbReference>
<sequence length="113" mass="12337">MAKRNPLLAAPPHAVEVALKRLGADLRTARTRRNLTLAEVAEKIGTGVRAVRDAERGQPSTGIAIYAALLWAYDLIGQLDEVADPVRDERGQALALLKERKRARKPAGLSDEF</sequence>